<feature type="compositionally biased region" description="Polar residues" evidence="1">
    <location>
        <begin position="1"/>
        <end position="17"/>
    </location>
</feature>
<dbReference type="OrthoDB" id="5329403at2759"/>
<evidence type="ECO:0000256" key="1">
    <source>
        <dbReference type="SAM" id="MobiDB-lite"/>
    </source>
</evidence>
<feature type="region of interest" description="Disordered" evidence="1">
    <location>
        <begin position="278"/>
        <end position="326"/>
    </location>
</feature>
<proteinExistence type="predicted"/>
<feature type="compositionally biased region" description="Polar residues" evidence="1">
    <location>
        <begin position="129"/>
        <end position="140"/>
    </location>
</feature>
<evidence type="ECO:0000313" key="3">
    <source>
        <dbReference type="Proteomes" id="UP000443090"/>
    </source>
</evidence>
<dbReference type="EMBL" id="QGMI01001295">
    <property type="protein sequence ID" value="TVY33813.1"/>
    <property type="molecule type" value="Genomic_DNA"/>
</dbReference>
<sequence length="749" mass="82412">MAPTTSNAAKALQQNRQRPAAGPRQIVPAIPLSFVQKRQKSQSATPKEDITVSLPPPPPVVDEPSPSPAIQPEMAVVNGSTRDQSESLEEGTNESASISAPETPATEEGATESTAEASVHESLDEPQEASRSSDTTSSELRSPYHMPAPFVPANSDLVPTMSSERVQFPPQANFNGQSPMHHAHPNTGSVMFGGYPDSNTSSPAPQSAGNVPPYPYPNQHQQPRVVGRHGAHQSNGGHSHHMSNGYSPMNPPPGYYTHPESNMNPAADSYARRQMVSFAPPDGYSSSSTPLGMEGQRLNGHEYPPTPHSFHGSQASAPSEQDNGPAFYRQYPTAVISNGSNGHIDDVRLYQSSRPKSQGSHRNNLNNFPPQQPAQPPMPIDNLDGLVNYVQSQFTISEFADYTVELRYADDRVRPDYIPGHGLMLARSPTLKTLMTALAREDQGGRTLLIESDDRFVRSDAFWMALHRLYGGPLLEFDTLGSINANTQLRITMPDTHVDRFDLALGYAAAGSILQIPPVITRGVEMACTFVQWVTIEKALDFALDGGLDAQWILESSYQQPETPSTYGPAVNMLIRIVLEFIVGSFPPNFELNDTVNESSRIRRLPVIPKERPNAQNARLSRIKFGDHPTQESTSRDANPDLTALSKVLLNLPFHLLKYVLESPRFGNVDQWATAPLRQKVMDSVIQERENRRVKVYNSSQVSNADRQKDYAAWQAVGWQEYVEVQGGEDGIPILARKWVDYVLPAHQD</sequence>
<feature type="compositionally biased region" description="Polar residues" evidence="1">
    <location>
        <begin position="232"/>
        <end position="247"/>
    </location>
</feature>
<keyword evidence="3" id="KW-1185">Reference proteome</keyword>
<feature type="compositionally biased region" description="Polar residues" evidence="1">
    <location>
        <begin position="160"/>
        <end position="178"/>
    </location>
</feature>
<accession>A0A8H8U7Y8</accession>
<dbReference type="AlphaFoldDB" id="A0A8H8U7Y8"/>
<feature type="region of interest" description="Disordered" evidence="1">
    <location>
        <begin position="353"/>
        <end position="379"/>
    </location>
</feature>
<feature type="compositionally biased region" description="Polar residues" evidence="1">
    <location>
        <begin position="353"/>
        <end position="368"/>
    </location>
</feature>
<dbReference type="Proteomes" id="UP000443090">
    <property type="component" value="Unassembled WGS sequence"/>
</dbReference>
<feature type="region of interest" description="Disordered" evidence="1">
    <location>
        <begin position="1"/>
        <end position="265"/>
    </location>
</feature>
<feature type="compositionally biased region" description="Polar residues" evidence="1">
    <location>
        <begin position="311"/>
        <end position="322"/>
    </location>
</feature>
<protein>
    <submittedName>
        <fullName evidence="2">Uncharacterized protein</fullName>
    </submittedName>
</protein>
<feature type="compositionally biased region" description="Polar residues" evidence="1">
    <location>
        <begin position="197"/>
        <end position="209"/>
    </location>
</feature>
<comment type="caution">
    <text evidence="2">The sequence shown here is derived from an EMBL/GenBank/DDBJ whole genome shotgun (WGS) entry which is preliminary data.</text>
</comment>
<name>A0A8H8U7Y8_9HELO</name>
<gene>
    <name evidence="2" type="ORF">LOCC1_G007945</name>
</gene>
<feature type="compositionally biased region" description="Low complexity" evidence="1">
    <location>
        <begin position="99"/>
        <end position="117"/>
    </location>
</feature>
<organism evidence="2 3">
    <name type="scientific">Lachnellula occidentalis</name>
    <dbReference type="NCBI Taxonomy" id="215460"/>
    <lineage>
        <taxon>Eukaryota</taxon>
        <taxon>Fungi</taxon>
        <taxon>Dikarya</taxon>
        <taxon>Ascomycota</taxon>
        <taxon>Pezizomycotina</taxon>
        <taxon>Leotiomycetes</taxon>
        <taxon>Helotiales</taxon>
        <taxon>Lachnaceae</taxon>
        <taxon>Lachnellula</taxon>
    </lineage>
</organism>
<feature type="compositionally biased region" description="Pro residues" evidence="1">
    <location>
        <begin position="54"/>
        <end position="69"/>
    </location>
</feature>
<reference evidence="2 3" key="1">
    <citation type="submission" date="2018-05" db="EMBL/GenBank/DDBJ databases">
        <title>Genome sequencing and assembly of the regulated plant pathogen Lachnellula willkommii and related sister species for the development of diagnostic species identification markers.</title>
        <authorList>
            <person name="Giroux E."/>
            <person name="Bilodeau G."/>
        </authorList>
    </citation>
    <scope>NUCLEOTIDE SEQUENCE [LARGE SCALE GENOMIC DNA]</scope>
    <source>
        <strain evidence="2 3">CBS 160.35</strain>
    </source>
</reference>
<feature type="compositionally biased region" description="Pro residues" evidence="1">
    <location>
        <begin position="370"/>
        <end position="379"/>
    </location>
</feature>
<evidence type="ECO:0000313" key="2">
    <source>
        <dbReference type="EMBL" id="TVY33813.1"/>
    </source>
</evidence>